<gene>
    <name evidence="1" type="ORF">CR513_29602</name>
</gene>
<dbReference type="AlphaFoldDB" id="A0A371GDW8"/>
<dbReference type="EMBL" id="QJKJ01005846">
    <property type="protein sequence ID" value="RDX88759.1"/>
    <property type="molecule type" value="Genomic_DNA"/>
</dbReference>
<organism evidence="1 2">
    <name type="scientific">Mucuna pruriens</name>
    <name type="common">Velvet bean</name>
    <name type="synonym">Dolichos pruriens</name>
    <dbReference type="NCBI Taxonomy" id="157652"/>
    <lineage>
        <taxon>Eukaryota</taxon>
        <taxon>Viridiplantae</taxon>
        <taxon>Streptophyta</taxon>
        <taxon>Embryophyta</taxon>
        <taxon>Tracheophyta</taxon>
        <taxon>Spermatophyta</taxon>
        <taxon>Magnoliopsida</taxon>
        <taxon>eudicotyledons</taxon>
        <taxon>Gunneridae</taxon>
        <taxon>Pentapetalae</taxon>
        <taxon>rosids</taxon>
        <taxon>fabids</taxon>
        <taxon>Fabales</taxon>
        <taxon>Fabaceae</taxon>
        <taxon>Papilionoideae</taxon>
        <taxon>50 kb inversion clade</taxon>
        <taxon>NPAAA clade</taxon>
        <taxon>indigoferoid/millettioid clade</taxon>
        <taxon>Phaseoleae</taxon>
        <taxon>Mucuna</taxon>
    </lineage>
</organism>
<dbReference type="Gene3D" id="3.30.420.10">
    <property type="entry name" value="Ribonuclease H-like superfamily/Ribonuclease H"/>
    <property type="match status" value="1"/>
</dbReference>
<name>A0A371GDW8_MUCPR</name>
<dbReference type="GO" id="GO:0003676">
    <property type="term" value="F:nucleic acid binding"/>
    <property type="evidence" value="ECO:0007669"/>
    <property type="project" value="InterPro"/>
</dbReference>
<evidence type="ECO:0008006" key="3">
    <source>
        <dbReference type="Google" id="ProtNLM"/>
    </source>
</evidence>
<protein>
    <recommendedName>
        <fullName evidence="3">Integrase catalytic domain-containing protein</fullName>
    </recommendedName>
</protein>
<dbReference type="SUPFAM" id="SSF53098">
    <property type="entry name" value="Ribonuclease H-like"/>
    <property type="match status" value="1"/>
</dbReference>
<evidence type="ECO:0000313" key="2">
    <source>
        <dbReference type="Proteomes" id="UP000257109"/>
    </source>
</evidence>
<feature type="non-terminal residue" evidence="1">
    <location>
        <position position="1"/>
    </location>
</feature>
<proteinExistence type="predicted"/>
<dbReference type="InterPro" id="IPR036397">
    <property type="entry name" value="RNaseH_sf"/>
</dbReference>
<dbReference type="Proteomes" id="UP000257109">
    <property type="component" value="Unassembled WGS sequence"/>
</dbReference>
<keyword evidence="2" id="KW-1185">Reference proteome</keyword>
<comment type="caution">
    <text evidence="1">The sequence shown here is derived from an EMBL/GenBank/DDBJ whole genome shotgun (WGS) entry which is preliminary data.</text>
</comment>
<dbReference type="InterPro" id="IPR012337">
    <property type="entry name" value="RNaseH-like_sf"/>
</dbReference>
<sequence length="157" mass="18191">MLHIDIWGHYSLPSIHKHKYFLTIVDDHNRFTWVTLLKGNFKCNSITHSTIKKALSMKQVAYRALSKMLEWKGSINIFEILFKRNTTLKLIHDQISINLGFEPVPSQNNIGLEPETTQFELIPSQNNMGIEPITTLESIIQPITRKSTKTRKTPNYL</sequence>
<evidence type="ECO:0000313" key="1">
    <source>
        <dbReference type="EMBL" id="RDX88759.1"/>
    </source>
</evidence>
<accession>A0A371GDW8</accession>
<reference evidence="1" key="1">
    <citation type="submission" date="2018-05" db="EMBL/GenBank/DDBJ databases">
        <title>Draft genome of Mucuna pruriens seed.</title>
        <authorList>
            <person name="Nnadi N.E."/>
            <person name="Vos R."/>
            <person name="Hasami M.H."/>
            <person name="Devisetty U.K."/>
            <person name="Aguiy J.C."/>
        </authorList>
    </citation>
    <scope>NUCLEOTIDE SEQUENCE [LARGE SCALE GENOMIC DNA]</scope>
    <source>
        <strain evidence="1">JCA_2017</strain>
    </source>
</reference>